<feature type="compositionally biased region" description="Polar residues" evidence="1">
    <location>
        <begin position="79"/>
        <end position="91"/>
    </location>
</feature>
<protein>
    <recommendedName>
        <fullName evidence="5">Secreted protein</fullName>
    </recommendedName>
</protein>
<reference evidence="3 4" key="1">
    <citation type="submission" date="2022-12" db="EMBL/GenBank/DDBJ databases">
        <title>Two new species, Stenotrophomonas aracearum and Stenotrophomonas oahuensis, isolated from Anthurium (Araceae family) in Hawaii.</title>
        <authorList>
            <person name="Chunag S.C."/>
            <person name="Dobhal S."/>
            <person name="Alvarez A."/>
            <person name="Arif M."/>
        </authorList>
    </citation>
    <scope>NUCLEOTIDE SEQUENCE [LARGE SCALE GENOMIC DNA]</scope>
    <source>
        <strain evidence="3 4">A5586</strain>
    </source>
</reference>
<dbReference type="PROSITE" id="PS51257">
    <property type="entry name" value="PROKAR_LIPOPROTEIN"/>
    <property type="match status" value="1"/>
</dbReference>
<evidence type="ECO:0000256" key="2">
    <source>
        <dbReference type="SAM" id="SignalP"/>
    </source>
</evidence>
<name>A0ABY9YSP5_9GAMM</name>
<feature type="region of interest" description="Disordered" evidence="1">
    <location>
        <begin position="79"/>
        <end position="100"/>
    </location>
</feature>
<accession>A0ABY9YSP5</accession>
<sequence length="256" mass="27176">MGTIRFTTALLAIAAATSCAPNPTQAEGLTGASSRSTGETTHVYVTQGGWGELLLSETRKNDLLRFELHSNSSGYECRMSGTTNRSLQSTHVDPAPGTSHCPLTMHRTERGIELDTSTPDACAAYCGHNGSFKGLYLSVDPMCTEGSIQKTLERAGTGKGQLGTIRTMTERCVETLPYSSVAALRLELAAAHDREGDQANCLAALSPYAADVAKSNDELTQGMAGAAAEEITGIMDVVRKMMDRCERKLPPGSVGR</sequence>
<evidence type="ECO:0000313" key="4">
    <source>
        <dbReference type="Proteomes" id="UP001302072"/>
    </source>
</evidence>
<evidence type="ECO:0008006" key="5">
    <source>
        <dbReference type="Google" id="ProtNLM"/>
    </source>
</evidence>
<evidence type="ECO:0000313" key="3">
    <source>
        <dbReference type="EMBL" id="WNH53595.1"/>
    </source>
</evidence>
<proteinExistence type="predicted"/>
<keyword evidence="4" id="KW-1185">Reference proteome</keyword>
<dbReference type="EMBL" id="CP115541">
    <property type="protein sequence ID" value="WNH53595.1"/>
    <property type="molecule type" value="Genomic_DNA"/>
</dbReference>
<organism evidence="3 4">
    <name type="scientific">Stenotrophomonas oahuensis</name>
    <dbReference type="NCBI Taxonomy" id="3003271"/>
    <lineage>
        <taxon>Bacteria</taxon>
        <taxon>Pseudomonadati</taxon>
        <taxon>Pseudomonadota</taxon>
        <taxon>Gammaproteobacteria</taxon>
        <taxon>Lysobacterales</taxon>
        <taxon>Lysobacteraceae</taxon>
        <taxon>Stenotrophomonas</taxon>
    </lineage>
</organism>
<dbReference type="RefSeq" id="WP_311192738.1">
    <property type="nucleotide sequence ID" value="NZ_CP115541.1"/>
</dbReference>
<feature type="signal peptide" evidence="2">
    <location>
        <begin position="1"/>
        <end position="26"/>
    </location>
</feature>
<dbReference type="Proteomes" id="UP001302072">
    <property type="component" value="Chromosome"/>
</dbReference>
<gene>
    <name evidence="3" type="ORF">PDM29_04755</name>
</gene>
<feature type="chain" id="PRO_5045859552" description="Secreted protein" evidence="2">
    <location>
        <begin position="27"/>
        <end position="256"/>
    </location>
</feature>
<evidence type="ECO:0000256" key="1">
    <source>
        <dbReference type="SAM" id="MobiDB-lite"/>
    </source>
</evidence>
<keyword evidence="2" id="KW-0732">Signal</keyword>